<dbReference type="PANTHER" id="PTHR23088:SF27">
    <property type="entry name" value="DEAMINATED GLUTATHIONE AMIDASE"/>
    <property type="match status" value="1"/>
</dbReference>
<dbReference type="Pfam" id="PF00795">
    <property type="entry name" value="CN_hydrolase"/>
    <property type="match status" value="1"/>
</dbReference>
<dbReference type="PANTHER" id="PTHR23088">
    <property type="entry name" value="NITRILASE-RELATED"/>
    <property type="match status" value="1"/>
</dbReference>
<comment type="similarity">
    <text evidence="1">Belongs to the carbon-nitrogen hydrolase superfamily. NIT1/NIT2 family.</text>
</comment>
<name>A0A1H2Z575_9RHOB</name>
<dbReference type="EMBL" id="FNOM01000005">
    <property type="protein sequence ID" value="SDX12560.1"/>
    <property type="molecule type" value="Genomic_DNA"/>
</dbReference>
<accession>A0A1H2Z575</accession>
<gene>
    <name evidence="3" type="ORF">SAMN04488238_105251</name>
</gene>
<evidence type="ECO:0000313" key="3">
    <source>
        <dbReference type="EMBL" id="SDX12560.1"/>
    </source>
</evidence>
<keyword evidence="4" id="KW-1185">Reference proteome</keyword>
<dbReference type="PROSITE" id="PS50263">
    <property type="entry name" value="CN_HYDROLASE"/>
    <property type="match status" value="1"/>
</dbReference>
<dbReference type="PROSITE" id="PS01227">
    <property type="entry name" value="UPF0012"/>
    <property type="match status" value="1"/>
</dbReference>
<feature type="domain" description="CN hydrolase" evidence="2">
    <location>
        <begin position="1"/>
        <end position="250"/>
    </location>
</feature>
<dbReference type="SUPFAM" id="SSF56317">
    <property type="entry name" value="Carbon-nitrogen hydrolase"/>
    <property type="match status" value="1"/>
</dbReference>
<organism evidence="3 4">
    <name type="scientific">Roseicitreum antarcticum</name>
    <dbReference type="NCBI Taxonomy" id="564137"/>
    <lineage>
        <taxon>Bacteria</taxon>
        <taxon>Pseudomonadati</taxon>
        <taxon>Pseudomonadota</taxon>
        <taxon>Alphaproteobacteria</taxon>
        <taxon>Rhodobacterales</taxon>
        <taxon>Paracoccaceae</taxon>
        <taxon>Roseicitreum</taxon>
    </lineage>
</organism>
<dbReference type="InterPro" id="IPR001110">
    <property type="entry name" value="UPF0012_CS"/>
</dbReference>
<sequence length="276" mass="29123">MTVFAAIQMCSTADVVQNNRTIAALMREAAAQGAQVVSLPEAANILLKDQMDYPRLCQDEGADTTLALCRQLADELGIWVHTGSLLVRTPNGDRVWNRSHVISPAGQVTARYDKIHTFDVALGGAGDFIESRAVAPGEAGAVICTAAGHCLGLSICYDLRFPYLFRALAAAGAGVLMIPASFSPITGPLHWETLLRARAIETGSYVVAAAQCGIRDGVATYGQSRIISPMGEILAATGDAPGVILAQIDAAEVARTRARLPVLSQTREIGEVTHAN</sequence>
<reference evidence="3 4" key="1">
    <citation type="submission" date="2016-10" db="EMBL/GenBank/DDBJ databases">
        <authorList>
            <person name="de Groot N.N."/>
        </authorList>
    </citation>
    <scope>NUCLEOTIDE SEQUENCE [LARGE SCALE GENOMIC DNA]</scope>
    <source>
        <strain evidence="3 4">CGMCC 1.8894</strain>
    </source>
</reference>
<dbReference type="Proteomes" id="UP000198539">
    <property type="component" value="Unassembled WGS sequence"/>
</dbReference>
<dbReference type="InterPro" id="IPR003010">
    <property type="entry name" value="C-N_Hydrolase"/>
</dbReference>
<dbReference type="RefSeq" id="WP_092888922.1">
    <property type="nucleotide sequence ID" value="NZ_CP061502.1"/>
</dbReference>
<dbReference type="InterPro" id="IPR036526">
    <property type="entry name" value="C-N_Hydrolase_sf"/>
</dbReference>
<dbReference type="AlphaFoldDB" id="A0A1H2Z575"/>
<protein>
    <submittedName>
        <fullName evidence="3">Predicted amidohydrolase</fullName>
    </submittedName>
</protein>
<dbReference type="STRING" id="564137.SAMN04488238_105251"/>
<keyword evidence="3" id="KW-0378">Hydrolase</keyword>
<dbReference type="Gene3D" id="3.60.110.10">
    <property type="entry name" value="Carbon-nitrogen hydrolase"/>
    <property type="match status" value="1"/>
</dbReference>
<evidence type="ECO:0000256" key="1">
    <source>
        <dbReference type="ARBA" id="ARBA00010613"/>
    </source>
</evidence>
<evidence type="ECO:0000313" key="4">
    <source>
        <dbReference type="Proteomes" id="UP000198539"/>
    </source>
</evidence>
<proteinExistence type="inferred from homology"/>
<evidence type="ECO:0000259" key="2">
    <source>
        <dbReference type="PROSITE" id="PS50263"/>
    </source>
</evidence>
<dbReference type="GO" id="GO:0016787">
    <property type="term" value="F:hydrolase activity"/>
    <property type="evidence" value="ECO:0007669"/>
    <property type="project" value="UniProtKB-KW"/>
</dbReference>
<dbReference type="OrthoDB" id="9811121at2"/>